<evidence type="ECO:0000313" key="7">
    <source>
        <dbReference type="Proteomes" id="UP001172911"/>
    </source>
</evidence>
<sequence>MQITAGIDVGSVATKVVMLVGEEIKYLIKPTGWSPRDAGVKAYDELLEQVGCSPKDVNCRVGTGYGRVSLSFIDKAVTEIHCHARGAAYLIGKGGLVVDIGGQDSKAILINQKGKVLDFTMNDKCAAGTGRFLQVIATALGVDVSELADLAVGRNPLEINSMCTVFAESEVISLLAKGEDKRDIIAGIHRSVARRVWSMASRFGPVEQVIFTGGVAQNKDMQDKLTQASGCPVVVPEFSQVAGALGAALYARDIIS</sequence>
<dbReference type="NCBIfam" id="TIGR00241">
    <property type="entry name" value="CoA_E_activ"/>
    <property type="match status" value="1"/>
</dbReference>
<keyword evidence="4" id="KW-0411">Iron-sulfur</keyword>
<dbReference type="SUPFAM" id="SSF53067">
    <property type="entry name" value="Actin-like ATPase domain"/>
    <property type="match status" value="1"/>
</dbReference>
<dbReference type="PANTHER" id="PTHR32329:SF2">
    <property type="entry name" value="BIFUNCTIONAL PROTEIN [INCLUDES 2-HYDROXYACYL-COA DEHYDRATASE (N-TER) AND ITS ACTIVATOR DOMAIN (C_TERM)"/>
    <property type="match status" value="1"/>
</dbReference>
<dbReference type="InterPro" id="IPR008275">
    <property type="entry name" value="CoA_E_activase_dom"/>
</dbReference>
<protein>
    <submittedName>
        <fullName evidence="6">Acyl-CoA dehydratase activase</fullName>
    </submittedName>
</protein>
<dbReference type="GO" id="GO:0051536">
    <property type="term" value="F:iron-sulfur cluster binding"/>
    <property type="evidence" value="ECO:0007669"/>
    <property type="project" value="UniProtKB-KW"/>
</dbReference>
<gene>
    <name evidence="6" type="ORF">P6N53_16200</name>
</gene>
<name>A0AAW7ZHH8_9FIRM</name>
<dbReference type="EMBL" id="JARPTC010000024">
    <property type="protein sequence ID" value="MDO7788769.1"/>
    <property type="molecule type" value="Genomic_DNA"/>
</dbReference>
<keyword evidence="2" id="KW-0479">Metal-binding</keyword>
<dbReference type="RefSeq" id="WP_304544996.1">
    <property type="nucleotide sequence ID" value="NZ_JARPTC010000024.1"/>
</dbReference>
<dbReference type="Proteomes" id="UP001172911">
    <property type="component" value="Unassembled WGS sequence"/>
</dbReference>
<dbReference type="InterPro" id="IPR043129">
    <property type="entry name" value="ATPase_NBD"/>
</dbReference>
<reference evidence="6" key="2">
    <citation type="submission" date="2023-03" db="EMBL/GenBank/DDBJ databases">
        <authorList>
            <person name="Zhang Z."/>
        </authorList>
    </citation>
    <scope>NUCLEOTIDE SEQUENCE</scope>
    <source>
        <strain evidence="6">DSA</strain>
    </source>
</reference>
<evidence type="ECO:0000256" key="4">
    <source>
        <dbReference type="ARBA" id="ARBA00023014"/>
    </source>
</evidence>
<evidence type="ECO:0000256" key="1">
    <source>
        <dbReference type="ARBA" id="ARBA00001966"/>
    </source>
</evidence>
<comment type="caution">
    <text evidence="6">The sequence shown here is derived from an EMBL/GenBank/DDBJ whole genome shotgun (WGS) entry which is preliminary data.</text>
</comment>
<dbReference type="CDD" id="cd24036">
    <property type="entry name" value="ASKHA_NBD_BcrAD_BadFG_HgdC_HadI"/>
    <property type="match status" value="1"/>
</dbReference>
<organism evidence="6 7">
    <name type="scientific">Desulforamulus aquiferis</name>
    <dbReference type="NCBI Taxonomy" id="1397668"/>
    <lineage>
        <taxon>Bacteria</taxon>
        <taxon>Bacillati</taxon>
        <taxon>Bacillota</taxon>
        <taxon>Clostridia</taxon>
        <taxon>Eubacteriales</taxon>
        <taxon>Peptococcaceae</taxon>
        <taxon>Desulforamulus</taxon>
    </lineage>
</organism>
<proteinExistence type="predicted"/>
<accession>A0AAW7ZHH8</accession>
<dbReference type="InterPro" id="IPR002731">
    <property type="entry name" value="ATPase_BadF"/>
</dbReference>
<evidence type="ECO:0000256" key="3">
    <source>
        <dbReference type="ARBA" id="ARBA00023004"/>
    </source>
</evidence>
<dbReference type="PANTHER" id="PTHR32329">
    <property type="entry name" value="BIFUNCTIONAL PROTEIN [INCLUDES 2-HYDROXYACYL-COA DEHYDRATASE (N-TER) AND ITS ACTIVATOR DOMAIN (C_TERM)-RELATED"/>
    <property type="match status" value="1"/>
</dbReference>
<dbReference type="AlphaFoldDB" id="A0AAW7ZHH8"/>
<feature type="domain" description="ATPase BadF/BadG/BcrA/BcrD type" evidence="5">
    <location>
        <begin position="6"/>
        <end position="251"/>
    </location>
</feature>
<reference evidence="6" key="1">
    <citation type="journal article" date="2023" name="J. Hazard. Mater.">
        <title>Anaerobic biodegradation of pyrene and benzo[a]pyrene by a new sulfate-reducing Desulforamulus aquiferis strain DSA.</title>
        <authorList>
            <person name="Zhang Z."/>
            <person name="Sun J."/>
            <person name="Gong X."/>
            <person name="Wang C."/>
            <person name="Wang H."/>
        </authorList>
    </citation>
    <scope>NUCLEOTIDE SEQUENCE</scope>
    <source>
        <strain evidence="6">DSA</strain>
    </source>
</reference>
<dbReference type="GO" id="GO:0046872">
    <property type="term" value="F:metal ion binding"/>
    <property type="evidence" value="ECO:0007669"/>
    <property type="project" value="UniProtKB-KW"/>
</dbReference>
<comment type="cofactor">
    <cofactor evidence="1">
        <name>[4Fe-4S] cluster</name>
        <dbReference type="ChEBI" id="CHEBI:49883"/>
    </cofactor>
</comment>
<dbReference type="Gene3D" id="3.30.420.40">
    <property type="match status" value="2"/>
</dbReference>
<dbReference type="InterPro" id="IPR051805">
    <property type="entry name" value="Dehydratase_Activator_Redct"/>
</dbReference>
<evidence type="ECO:0000259" key="5">
    <source>
        <dbReference type="Pfam" id="PF01869"/>
    </source>
</evidence>
<evidence type="ECO:0000256" key="2">
    <source>
        <dbReference type="ARBA" id="ARBA00022723"/>
    </source>
</evidence>
<evidence type="ECO:0000313" key="6">
    <source>
        <dbReference type="EMBL" id="MDO7788769.1"/>
    </source>
</evidence>
<keyword evidence="3" id="KW-0408">Iron</keyword>
<dbReference type="Pfam" id="PF01869">
    <property type="entry name" value="BcrAD_BadFG"/>
    <property type="match status" value="1"/>
</dbReference>
<keyword evidence="7" id="KW-1185">Reference proteome</keyword>